<proteinExistence type="predicted"/>
<evidence type="ECO:0000256" key="4">
    <source>
        <dbReference type="ARBA" id="ARBA00023002"/>
    </source>
</evidence>
<keyword evidence="2" id="KW-0285">Flavoprotein</keyword>
<dbReference type="PANTHER" id="PTHR43400">
    <property type="entry name" value="FUMARATE REDUCTASE"/>
    <property type="match status" value="1"/>
</dbReference>
<evidence type="ECO:0000256" key="2">
    <source>
        <dbReference type="ARBA" id="ARBA00022630"/>
    </source>
</evidence>
<dbReference type="InterPro" id="IPR050315">
    <property type="entry name" value="FAD-oxidoreductase_2"/>
</dbReference>
<dbReference type="PANTHER" id="PTHR43400:SF10">
    <property type="entry name" value="3-OXOSTEROID 1-DEHYDROGENASE"/>
    <property type="match status" value="1"/>
</dbReference>
<dbReference type="Gene3D" id="3.50.50.60">
    <property type="entry name" value="FAD/NAD(P)-binding domain"/>
    <property type="match status" value="1"/>
</dbReference>
<feature type="domain" description="FAD-dependent oxidoreductase 2 FAD-binding" evidence="5">
    <location>
        <begin position="8"/>
        <end position="263"/>
    </location>
</feature>
<gene>
    <name evidence="6" type="ORF">ACFSMZ_12945</name>
</gene>
<dbReference type="SUPFAM" id="SSF51905">
    <property type="entry name" value="FAD/NAD(P)-binding domain"/>
    <property type="match status" value="1"/>
</dbReference>
<comment type="caution">
    <text evidence="6">The sequence shown here is derived from an EMBL/GenBank/DDBJ whole genome shotgun (WGS) entry which is preliminary data.</text>
</comment>
<sequence>MAQLADADLVALGSGAAGLTAALTAALEGLSAVVLEISPSIGGTTARSSGTIWIPDNHLMRAAGFPPDREAAETYLGNLIGNRAPREGWLAFLEHAPRMLLDLERRANIAFRPYLKAPDYRSNDPGAASGGRALEPVAFDGQLLGEWFNRLALPIPELTVLGGMMVTRAEAQKLVWAERSVGAMRLGLSLLTRHLRDRLHYPRGTRLVMGNGLVARLLHEALRRGVRVLPNAHVRELLTDRGKISGVRGVLDGKPFVLRARAAWCLPAAVFPPIRRCAQPTCRLPPVSIHLPGPSRVALPSGSALQREASSDHR</sequence>
<keyword evidence="4" id="KW-0560">Oxidoreductase</keyword>
<evidence type="ECO:0000259" key="5">
    <source>
        <dbReference type="Pfam" id="PF00890"/>
    </source>
</evidence>
<comment type="cofactor">
    <cofactor evidence="1">
        <name>FAD</name>
        <dbReference type="ChEBI" id="CHEBI:57692"/>
    </cofactor>
</comment>
<dbReference type="Pfam" id="PF00890">
    <property type="entry name" value="FAD_binding_2"/>
    <property type="match status" value="1"/>
</dbReference>
<dbReference type="InterPro" id="IPR036188">
    <property type="entry name" value="FAD/NAD-bd_sf"/>
</dbReference>
<dbReference type="Proteomes" id="UP001597373">
    <property type="component" value="Unassembled WGS sequence"/>
</dbReference>
<dbReference type="InterPro" id="IPR003953">
    <property type="entry name" value="FAD-dep_OxRdtase_2_FAD-bd"/>
</dbReference>
<name>A0ABW5DHU7_9HYPH</name>
<evidence type="ECO:0000313" key="6">
    <source>
        <dbReference type="EMBL" id="MFD2260663.1"/>
    </source>
</evidence>
<evidence type="ECO:0000313" key="7">
    <source>
        <dbReference type="Proteomes" id="UP001597373"/>
    </source>
</evidence>
<reference evidence="7" key="1">
    <citation type="journal article" date="2019" name="Int. J. Syst. Evol. Microbiol.">
        <title>The Global Catalogue of Microorganisms (GCM) 10K type strain sequencing project: providing services to taxonomists for standard genome sequencing and annotation.</title>
        <authorList>
            <consortium name="The Broad Institute Genomics Platform"/>
            <consortium name="The Broad Institute Genome Sequencing Center for Infectious Disease"/>
            <person name="Wu L."/>
            <person name="Ma J."/>
        </authorList>
    </citation>
    <scope>NUCLEOTIDE SEQUENCE [LARGE SCALE GENOMIC DNA]</scope>
    <source>
        <strain evidence="7">KCTC 23707</strain>
    </source>
</reference>
<dbReference type="EMBL" id="JBHUIR010000049">
    <property type="protein sequence ID" value="MFD2260663.1"/>
    <property type="molecule type" value="Genomic_DNA"/>
</dbReference>
<accession>A0ABW5DHU7</accession>
<dbReference type="RefSeq" id="WP_345099770.1">
    <property type="nucleotide sequence ID" value="NZ_BAABGS010000070.1"/>
</dbReference>
<keyword evidence="3" id="KW-0274">FAD</keyword>
<protein>
    <submittedName>
        <fullName evidence="6">FAD-dependent oxidoreductase</fullName>
    </submittedName>
</protein>
<evidence type="ECO:0000256" key="3">
    <source>
        <dbReference type="ARBA" id="ARBA00022827"/>
    </source>
</evidence>
<organism evidence="6 7">
    <name type="scientific">Chelativorans composti</name>
    <dbReference type="NCBI Taxonomy" id="768533"/>
    <lineage>
        <taxon>Bacteria</taxon>
        <taxon>Pseudomonadati</taxon>
        <taxon>Pseudomonadota</taxon>
        <taxon>Alphaproteobacteria</taxon>
        <taxon>Hyphomicrobiales</taxon>
        <taxon>Phyllobacteriaceae</taxon>
        <taxon>Chelativorans</taxon>
    </lineage>
</organism>
<evidence type="ECO:0000256" key="1">
    <source>
        <dbReference type="ARBA" id="ARBA00001974"/>
    </source>
</evidence>
<keyword evidence="7" id="KW-1185">Reference proteome</keyword>